<dbReference type="RefSeq" id="WP_073609436.1">
    <property type="nucleotide sequence ID" value="NZ_MRCG01000012.1"/>
</dbReference>
<evidence type="ECO:0000259" key="5">
    <source>
        <dbReference type="Pfam" id="PF01555"/>
    </source>
</evidence>
<evidence type="ECO:0000256" key="2">
    <source>
        <dbReference type="ARBA" id="ARBA00022603"/>
    </source>
</evidence>
<dbReference type="Gene3D" id="3.40.50.150">
    <property type="entry name" value="Vaccinia Virus protein VP39"/>
    <property type="match status" value="1"/>
</dbReference>
<dbReference type="PRINTS" id="PR00508">
    <property type="entry name" value="S21N4MTFRASE"/>
</dbReference>
<dbReference type="GO" id="GO:0032259">
    <property type="term" value="P:methylation"/>
    <property type="evidence" value="ECO:0007669"/>
    <property type="project" value="UniProtKB-KW"/>
</dbReference>
<dbReference type="PROSITE" id="PS00092">
    <property type="entry name" value="N6_MTASE"/>
    <property type="match status" value="1"/>
</dbReference>
<protein>
    <recommendedName>
        <fullName evidence="4">Methyltransferase</fullName>
        <ecNumber evidence="4">2.1.1.-</ecNumber>
    </recommendedName>
</protein>
<evidence type="ECO:0000313" key="7">
    <source>
        <dbReference type="Proteomes" id="UP000185557"/>
    </source>
</evidence>
<dbReference type="InterPro" id="IPR001091">
    <property type="entry name" value="RM_Methyltransferase"/>
</dbReference>
<sequence>MKARAPQNRTLDLNSEERAVFLQQLISLDCEKFPNEILNRTICQDVFGALPYLPKNFVDLLIVDPPYNLTKDFNGSKFKQCDRPTYSAWLDSWISQLKPMLKPHASAYFCADWATSTVMYPVLEKYFTVRNRITWEREKGRGAQANWKNASEDIWFCTVSETYTFNVNAVKLKRQVMAPYRNPAGQPKDWDDKGSKNYRLTHPSNLWTDITVPFWSMTENTDHPTQKPEKLVAKLLLASSNSGDVVLDPFLGSGTTAVVAKKLGRQYVGIEQDPDYCCLAEKRLALANEDPTIQGYTDGVFWERNTLAAQRSRPKKSISSEA</sequence>
<accession>A0A1U7J351</accession>
<dbReference type="OrthoDB" id="9800801at2"/>
<name>A0A1U7J351_9CYAN</name>
<dbReference type="SUPFAM" id="SSF53335">
    <property type="entry name" value="S-adenosyl-L-methionine-dependent methyltransferases"/>
    <property type="match status" value="1"/>
</dbReference>
<evidence type="ECO:0000256" key="4">
    <source>
        <dbReference type="RuleBase" id="RU362026"/>
    </source>
</evidence>
<reference evidence="6 7" key="1">
    <citation type="submission" date="2016-11" db="EMBL/GenBank/DDBJ databases">
        <title>Draft Genome Sequences of Nine Cyanobacterial Strains from Diverse Habitats.</title>
        <authorList>
            <person name="Zhu T."/>
            <person name="Hou S."/>
            <person name="Lu X."/>
            <person name="Hess W.R."/>
        </authorList>
    </citation>
    <scope>NUCLEOTIDE SEQUENCE [LARGE SCALE GENOMIC DNA]</scope>
    <source>
        <strain evidence="6 7">NIES-30</strain>
    </source>
</reference>
<keyword evidence="7" id="KW-1185">Reference proteome</keyword>
<gene>
    <name evidence="6" type="ORF">NIES30_16040</name>
</gene>
<dbReference type="GO" id="GO:0003677">
    <property type="term" value="F:DNA binding"/>
    <property type="evidence" value="ECO:0007669"/>
    <property type="project" value="InterPro"/>
</dbReference>
<keyword evidence="3 6" id="KW-0808">Transferase</keyword>
<dbReference type="PANTHER" id="PTHR13370:SF3">
    <property type="entry name" value="TRNA (GUANINE(10)-N2)-METHYLTRANSFERASE HOMOLOG"/>
    <property type="match status" value="1"/>
</dbReference>
<comment type="caution">
    <text evidence="6">The sequence shown here is derived from an EMBL/GenBank/DDBJ whole genome shotgun (WGS) entry which is preliminary data.</text>
</comment>
<keyword evidence="2 6" id="KW-0489">Methyltransferase</keyword>
<dbReference type="InterPro" id="IPR029063">
    <property type="entry name" value="SAM-dependent_MTases_sf"/>
</dbReference>
<dbReference type="Proteomes" id="UP000185557">
    <property type="component" value="Unassembled WGS sequence"/>
</dbReference>
<dbReference type="InterPro" id="IPR002052">
    <property type="entry name" value="DNA_methylase_N6_adenine_CS"/>
</dbReference>
<dbReference type="InterPro" id="IPR002941">
    <property type="entry name" value="DNA_methylase_N4/N6"/>
</dbReference>
<dbReference type="EC" id="2.1.1.-" evidence="4"/>
<feature type="domain" description="DNA methylase N-4/N-6" evidence="5">
    <location>
        <begin position="58"/>
        <end position="282"/>
    </location>
</feature>
<proteinExistence type="inferred from homology"/>
<evidence type="ECO:0000256" key="1">
    <source>
        <dbReference type="ARBA" id="ARBA00006594"/>
    </source>
</evidence>
<dbReference type="GO" id="GO:0008170">
    <property type="term" value="F:N-methyltransferase activity"/>
    <property type="evidence" value="ECO:0007669"/>
    <property type="project" value="InterPro"/>
</dbReference>
<dbReference type="Pfam" id="PF01555">
    <property type="entry name" value="N6_N4_Mtase"/>
    <property type="match status" value="1"/>
</dbReference>
<dbReference type="EMBL" id="MRCG01000012">
    <property type="protein sequence ID" value="OKH46605.1"/>
    <property type="molecule type" value="Genomic_DNA"/>
</dbReference>
<dbReference type="AlphaFoldDB" id="A0A1U7J351"/>
<evidence type="ECO:0000256" key="3">
    <source>
        <dbReference type="ARBA" id="ARBA00022679"/>
    </source>
</evidence>
<dbReference type="PANTHER" id="PTHR13370">
    <property type="entry name" value="RNA METHYLASE-RELATED"/>
    <property type="match status" value="1"/>
</dbReference>
<dbReference type="STRING" id="549789.NIES30_16040"/>
<dbReference type="GO" id="GO:0005737">
    <property type="term" value="C:cytoplasm"/>
    <property type="evidence" value="ECO:0007669"/>
    <property type="project" value="TreeGrafter"/>
</dbReference>
<organism evidence="6 7">
    <name type="scientific">Phormidium tenue NIES-30</name>
    <dbReference type="NCBI Taxonomy" id="549789"/>
    <lineage>
        <taxon>Bacteria</taxon>
        <taxon>Bacillati</taxon>
        <taxon>Cyanobacteriota</taxon>
        <taxon>Cyanophyceae</taxon>
        <taxon>Oscillatoriophycideae</taxon>
        <taxon>Oscillatoriales</taxon>
        <taxon>Oscillatoriaceae</taxon>
        <taxon>Phormidium</taxon>
    </lineage>
</organism>
<comment type="similarity">
    <text evidence="1 4">Belongs to the N(4)/N(6)-methyltransferase family.</text>
</comment>
<evidence type="ECO:0000313" key="6">
    <source>
        <dbReference type="EMBL" id="OKH46605.1"/>
    </source>
</evidence>
<dbReference type="REBASE" id="191781">
    <property type="entry name" value="M.Pte30ORF16040P"/>
</dbReference>